<dbReference type="Proteomes" id="UP000596742">
    <property type="component" value="Unassembled WGS sequence"/>
</dbReference>
<evidence type="ECO:0000313" key="1">
    <source>
        <dbReference type="EMBL" id="VDI02287.1"/>
    </source>
</evidence>
<protein>
    <submittedName>
        <fullName evidence="1">Uncharacterized protein</fullName>
    </submittedName>
</protein>
<organism evidence="1 2">
    <name type="scientific">Mytilus galloprovincialis</name>
    <name type="common">Mediterranean mussel</name>
    <dbReference type="NCBI Taxonomy" id="29158"/>
    <lineage>
        <taxon>Eukaryota</taxon>
        <taxon>Metazoa</taxon>
        <taxon>Spiralia</taxon>
        <taxon>Lophotrochozoa</taxon>
        <taxon>Mollusca</taxon>
        <taxon>Bivalvia</taxon>
        <taxon>Autobranchia</taxon>
        <taxon>Pteriomorphia</taxon>
        <taxon>Mytilida</taxon>
        <taxon>Mytiloidea</taxon>
        <taxon>Mytilidae</taxon>
        <taxon>Mytilinae</taxon>
        <taxon>Mytilus</taxon>
    </lineage>
</organism>
<dbReference type="AlphaFoldDB" id="A0A8B6CCX8"/>
<accession>A0A8B6CCX8</accession>
<keyword evidence="2" id="KW-1185">Reference proteome</keyword>
<reference evidence="1" key="1">
    <citation type="submission" date="2018-11" db="EMBL/GenBank/DDBJ databases">
        <authorList>
            <person name="Alioto T."/>
            <person name="Alioto T."/>
        </authorList>
    </citation>
    <scope>NUCLEOTIDE SEQUENCE</scope>
</reference>
<comment type="caution">
    <text evidence="1">The sequence shown here is derived from an EMBL/GenBank/DDBJ whole genome shotgun (WGS) entry which is preliminary data.</text>
</comment>
<evidence type="ECO:0000313" key="2">
    <source>
        <dbReference type="Proteomes" id="UP000596742"/>
    </source>
</evidence>
<dbReference type="OrthoDB" id="2686689at2759"/>
<sequence length="111" mass="13404">MEQYLQTRCITMQRKRIRENMRRTSPFPVAHRLSKTIMRRKYYVAMSNSLWHVDGHIKLIRDIPLDLLQYRYFGEIKIFLQKLLKKSTEHQFQTLVVFISEETKPTSNADT</sequence>
<name>A0A8B6CCX8_MYTGA</name>
<gene>
    <name evidence="1" type="ORF">MGAL_10B051335</name>
</gene>
<proteinExistence type="predicted"/>
<dbReference type="EMBL" id="UYJE01001448">
    <property type="protein sequence ID" value="VDI02287.1"/>
    <property type="molecule type" value="Genomic_DNA"/>
</dbReference>